<evidence type="ECO:0000313" key="3">
    <source>
        <dbReference type="EMBL" id="OUT22437.1"/>
    </source>
</evidence>
<accession>A0A099NZW1</accession>
<feature type="compositionally biased region" description="Polar residues" evidence="1">
    <location>
        <begin position="82"/>
        <end position="99"/>
    </location>
</feature>
<comment type="caution">
    <text evidence="2">The sequence shown here is derived from an EMBL/GenBank/DDBJ whole genome shotgun (WGS) entry which is preliminary data.</text>
</comment>
<sequence>MVKITHGVHLREALYRHVSRSNSICVGSGEFALSPRNLHRNHGKTCEGQLNSTLTSSPVKKIVIRTRTTGGVVSGDGGDTSLGRSSGVSNAPELPSSSPYRKRFRVSPPRVYRVDHELNVFLRKYHEEGVVSLGLQDVSFRSSCRGEQDENEYNQSELRAKILYYDTHVEALIEIPKTLNVKRSILILQLRHKLNDKQGGQRRCKVTTFTPRSEAAWFRRKLAEAKLPLYDSYKYIIVKTRKSLVGPLKESLDELL</sequence>
<gene>
    <name evidence="3" type="ORF">CAS74_002170</name>
    <name evidence="2" type="ORF">JL09_g2490</name>
</gene>
<dbReference type="AlphaFoldDB" id="A0A099NZW1"/>
<evidence type="ECO:0000313" key="2">
    <source>
        <dbReference type="EMBL" id="KGK38333.1"/>
    </source>
</evidence>
<organism evidence="2 4">
    <name type="scientific">Pichia kudriavzevii</name>
    <name type="common">Yeast</name>
    <name type="synonym">Issatchenkia orientalis</name>
    <dbReference type="NCBI Taxonomy" id="4909"/>
    <lineage>
        <taxon>Eukaryota</taxon>
        <taxon>Fungi</taxon>
        <taxon>Dikarya</taxon>
        <taxon>Ascomycota</taxon>
        <taxon>Saccharomycotina</taxon>
        <taxon>Pichiomycetes</taxon>
        <taxon>Pichiales</taxon>
        <taxon>Pichiaceae</taxon>
        <taxon>Pichia</taxon>
    </lineage>
</organism>
<reference evidence="2" key="2">
    <citation type="submission" date="2014-08" db="EMBL/GenBank/DDBJ databases">
        <title>Exploiting Issatchenkia orientalis SD108 for Succinic Acid Production.</title>
        <authorList>
            <person name="Xiao H."/>
            <person name="Shao Z."/>
            <person name="Jiang Y."/>
            <person name="Dole S."/>
            <person name="Zhao H."/>
        </authorList>
    </citation>
    <scope>NUCLEOTIDE SEQUENCE [LARGE SCALE GENOMIC DNA]</scope>
    <source>
        <strain evidence="2">SD108</strain>
    </source>
</reference>
<dbReference type="Proteomes" id="UP000195871">
    <property type="component" value="Unassembled WGS sequence"/>
</dbReference>
<feature type="region of interest" description="Disordered" evidence="1">
    <location>
        <begin position="68"/>
        <end position="102"/>
    </location>
</feature>
<protein>
    <submittedName>
        <fullName evidence="2">Uncharacterized protein</fullName>
    </submittedName>
</protein>
<dbReference type="HOGENOM" id="CLU_1086108_0_0_1"/>
<evidence type="ECO:0000313" key="4">
    <source>
        <dbReference type="Proteomes" id="UP000029867"/>
    </source>
</evidence>
<dbReference type="EMBL" id="JQFK01000021">
    <property type="protein sequence ID" value="KGK38333.1"/>
    <property type="molecule type" value="Genomic_DNA"/>
</dbReference>
<evidence type="ECO:0000256" key="1">
    <source>
        <dbReference type="SAM" id="MobiDB-lite"/>
    </source>
</evidence>
<proteinExistence type="predicted"/>
<dbReference type="EMBL" id="NHMM01000003">
    <property type="protein sequence ID" value="OUT22437.1"/>
    <property type="molecule type" value="Genomic_DNA"/>
</dbReference>
<reference evidence="3 5" key="3">
    <citation type="submission" date="2017-05" db="EMBL/GenBank/DDBJ databases">
        <title>The Genome Sequence of Candida krusei Ckrusei653.</title>
        <authorList>
            <person name="Cuomo C."/>
            <person name="Forche A."/>
            <person name="Young S."/>
            <person name="Abouelleil A."/>
            <person name="Cao P."/>
            <person name="Chapman S."/>
            <person name="Cusick C."/>
            <person name="Shea T."/>
            <person name="Nusbaum C."/>
            <person name="Birren B."/>
        </authorList>
    </citation>
    <scope>NUCLEOTIDE SEQUENCE [LARGE SCALE GENOMIC DNA]</scope>
    <source>
        <strain evidence="3 5">Ckrusei653</strain>
    </source>
</reference>
<name>A0A099NZW1_PICKU</name>
<evidence type="ECO:0000313" key="5">
    <source>
        <dbReference type="Proteomes" id="UP000195871"/>
    </source>
</evidence>
<dbReference type="VEuPathDB" id="FungiDB:C5L36_0D02020"/>
<dbReference type="Proteomes" id="UP000029867">
    <property type="component" value="Unassembled WGS sequence"/>
</dbReference>
<reference evidence="4" key="1">
    <citation type="journal article" date="2014" name="Microb. Cell Fact.">
        <title>Exploiting Issatchenkia orientalis SD108 for succinic acid production.</title>
        <authorList>
            <person name="Xiao H."/>
            <person name="Shao Z."/>
            <person name="Jiang Y."/>
            <person name="Dole S."/>
            <person name="Zhao H."/>
        </authorList>
    </citation>
    <scope>NUCLEOTIDE SEQUENCE [LARGE SCALE GENOMIC DNA]</scope>
    <source>
        <strain evidence="4">SD108</strain>
    </source>
</reference>